<dbReference type="InterPro" id="IPR025584">
    <property type="entry name" value="Cthe_2159"/>
</dbReference>
<feature type="compositionally biased region" description="Gly residues" evidence="1">
    <location>
        <begin position="342"/>
        <end position="356"/>
    </location>
</feature>
<dbReference type="Pfam" id="PF14262">
    <property type="entry name" value="Cthe_2159"/>
    <property type="match status" value="1"/>
</dbReference>
<dbReference type="EMBL" id="MCFH01000006">
    <property type="protein sequence ID" value="ORX57287.1"/>
    <property type="molecule type" value="Genomic_DNA"/>
</dbReference>
<accession>A0A1Y1VIQ8</accession>
<keyword evidence="4" id="KW-1185">Reference proteome</keyword>
<proteinExistence type="predicted"/>
<evidence type="ECO:0000313" key="3">
    <source>
        <dbReference type="EMBL" id="ORX57287.1"/>
    </source>
</evidence>
<evidence type="ECO:0000313" key="4">
    <source>
        <dbReference type="Proteomes" id="UP000193719"/>
    </source>
</evidence>
<feature type="region of interest" description="Disordered" evidence="1">
    <location>
        <begin position="327"/>
        <end position="369"/>
    </location>
</feature>
<name>A0A1Y1VIQ8_9FUNG</name>
<feature type="compositionally biased region" description="Low complexity" evidence="1">
    <location>
        <begin position="357"/>
        <end position="369"/>
    </location>
</feature>
<feature type="signal peptide" evidence="2">
    <location>
        <begin position="1"/>
        <end position="22"/>
    </location>
</feature>
<feature type="region of interest" description="Disordered" evidence="1">
    <location>
        <begin position="146"/>
        <end position="180"/>
    </location>
</feature>
<dbReference type="STRING" id="1754191.A0A1Y1VIQ8"/>
<comment type="caution">
    <text evidence="3">The sequence shown here is derived from an EMBL/GenBank/DDBJ whole genome shotgun (WGS) entry which is preliminary data.</text>
</comment>
<protein>
    <recommendedName>
        <fullName evidence="5">Carbohydrate-binding domain-containing protein</fullName>
    </recommendedName>
</protein>
<organism evidence="3 4">
    <name type="scientific">Piromyces finnis</name>
    <dbReference type="NCBI Taxonomy" id="1754191"/>
    <lineage>
        <taxon>Eukaryota</taxon>
        <taxon>Fungi</taxon>
        <taxon>Fungi incertae sedis</taxon>
        <taxon>Chytridiomycota</taxon>
        <taxon>Chytridiomycota incertae sedis</taxon>
        <taxon>Neocallimastigomycetes</taxon>
        <taxon>Neocallimastigales</taxon>
        <taxon>Neocallimastigaceae</taxon>
        <taxon>Piromyces</taxon>
    </lineage>
</organism>
<feature type="compositionally biased region" description="Gly residues" evidence="1">
    <location>
        <begin position="570"/>
        <end position="580"/>
    </location>
</feature>
<evidence type="ECO:0008006" key="5">
    <source>
        <dbReference type="Google" id="ProtNLM"/>
    </source>
</evidence>
<sequence length="677" mass="70878">MKYCKSLINLFTILFFITWVKAQDNKTEAKPEITLTPGPIIGEYKEKDLDDSYDSGISIQCTGTTCTSTSDIVILNEGNVTISTAGTYVLEGELVGQVYISASKDDNVHLILNNIAITSEYGPAIYEVKCNKLIITSVGENSLTDSTNYPVIEDDDDDDADEDEDENDNISGNTQADDAKKKSPNACLFAKSDLSFNGKGSLIITGNYYEGIRCKKDLKFVSGIINVKAVEKGIKAKNSISIKEATINVDAVNTGIKVTKDTDPEKGFIVIDGGKVTVKAGNDGIHAETHLTINDGFVDVTESLEGLEGQMIDIVGGEIHINASDDGINASKIGSQNDQFGPPGGFGGPGGPGGFGSNQPGQGNNQPGQNAIISTEITSEIVTSIITSEETTESTDSDDDEEITDISDIGIVEDENEDEDVIVTSSTKVPPILTTKNLPIEIASTKEVPALSTKVAPSKTVKTIASVTTTKSAKSLQNRFNKRATDKETQVYIKITGGKVYVKVNGNDVDGIDSNGSLYIGGNAEVYVSNGSGDIYGFMAALDADGSNVIDKGATVIATGSSMGGFGGPGGGSGMGGPPGGFNQTNSSFGGMGGPPGGFGMETGTVKQANIQVSVNAQEAGTEIILKDSDNNVIISHKVETKYSKILISTPQIIAGANYTLIAGTETQTVTASEADE</sequence>
<dbReference type="OrthoDB" id="2140054at2759"/>
<evidence type="ECO:0000256" key="1">
    <source>
        <dbReference type="SAM" id="MobiDB-lite"/>
    </source>
</evidence>
<feature type="compositionally biased region" description="Acidic residues" evidence="1">
    <location>
        <begin position="152"/>
        <end position="168"/>
    </location>
</feature>
<reference evidence="3 4" key="2">
    <citation type="submission" date="2016-08" db="EMBL/GenBank/DDBJ databases">
        <title>Pervasive Adenine N6-methylation of Active Genes in Fungi.</title>
        <authorList>
            <consortium name="DOE Joint Genome Institute"/>
            <person name="Mondo S.J."/>
            <person name="Dannebaum R.O."/>
            <person name="Kuo R.C."/>
            <person name="Labutti K."/>
            <person name="Haridas S."/>
            <person name="Kuo A."/>
            <person name="Salamov A."/>
            <person name="Ahrendt S.R."/>
            <person name="Lipzen A."/>
            <person name="Sullivan W."/>
            <person name="Andreopoulos W.B."/>
            <person name="Clum A."/>
            <person name="Lindquist E."/>
            <person name="Daum C."/>
            <person name="Ramamoorthy G.K."/>
            <person name="Gryganskyi A."/>
            <person name="Culley D."/>
            <person name="Magnuson J.K."/>
            <person name="James T.Y."/>
            <person name="O'Malley M.A."/>
            <person name="Stajich J.E."/>
            <person name="Spatafora J.W."/>
            <person name="Visel A."/>
            <person name="Grigoriev I.V."/>
        </authorList>
    </citation>
    <scope>NUCLEOTIDE SEQUENCE [LARGE SCALE GENOMIC DNA]</scope>
    <source>
        <strain evidence="4">finn</strain>
    </source>
</reference>
<feature type="region of interest" description="Disordered" evidence="1">
    <location>
        <begin position="570"/>
        <end position="594"/>
    </location>
</feature>
<dbReference type="AlphaFoldDB" id="A0A1Y1VIQ8"/>
<feature type="chain" id="PRO_5012237379" description="Carbohydrate-binding domain-containing protein" evidence="2">
    <location>
        <begin position="23"/>
        <end position="677"/>
    </location>
</feature>
<reference evidence="3 4" key="1">
    <citation type="submission" date="2016-08" db="EMBL/GenBank/DDBJ databases">
        <title>Genomes of anaerobic fungi encode conserved fungal cellulosomes for biomass hydrolysis.</title>
        <authorList>
            <consortium name="DOE Joint Genome Institute"/>
            <person name="Haitjema C.H."/>
            <person name="Gilmore S.P."/>
            <person name="Henske J.K."/>
            <person name="Solomon K.V."/>
            <person name="De Groot R."/>
            <person name="Kuo A."/>
            <person name="Mondo S.J."/>
            <person name="Salamov A.A."/>
            <person name="Labutti K."/>
            <person name="Zhao Z."/>
            <person name="Chiniquy J."/>
            <person name="Barry K."/>
            <person name="Brewer H.M."/>
            <person name="Purvine S.O."/>
            <person name="Wright A.T."/>
            <person name="Boxma B."/>
            <person name="Van Alen T."/>
            <person name="Hackstein J.H."/>
            <person name="Baker S.E."/>
            <person name="Grigoriev I.V."/>
            <person name="O'Malley M.A."/>
        </authorList>
    </citation>
    <scope>NUCLEOTIDE SEQUENCE [LARGE SCALE GENOMIC DNA]</scope>
    <source>
        <strain evidence="4">finn</strain>
    </source>
</reference>
<keyword evidence="2" id="KW-0732">Signal</keyword>
<gene>
    <name evidence="3" type="ORF">BCR36DRAFT_345381</name>
</gene>
<evidence type="ECO:0000256" key="2">
    <source>
        <dbReference type="SAM" id="SignalP"/>
    </source>
</evidence>
<dbReference type="Proteomes" id="UP000193719">
    <property type="component" value="Unassembled WGS sequence"/>
</dbReference>